<dbReference type="Pfam" id="PF00045">
    <property type="entry name" value="Hemopexin"/>
    <property type="match status" value="1"/>
</dbReference>
<name>A0A443RC24_9ACAR</name>
<dbReference type="AlphaFoldDB" id="A0A443RC24"/>
<dbReference type="Gene3D" id="2.110.10.10">
    <property type="entry name" value="Hemopexin-like domain"/>
    <property type="match status" value="1"/>
</dbReference>
<sequence>MFTTSDKLHCTDFPAIEVNSIKRIKAHYYVFSAELVSKVKRIRFRKRLPIIDDNYPQPINDTIEQRVAKQWSSTKAICKPFFVKNNITFVANFAFAISNQVWFGCPQPFCFQTDIDALYEDNGRVYLFRAQYFWILNYTSRASSVLRMPTANKAQLIANSRLLPAQVQPYLDAAFNSDKNRTFYFKDDCVLIYSSDENRSEMRKANDLFAGLQTPIDSSWFNRSNQQILIFKANTCYMYSASEAQRFRVAQSMNLEQANLDAVYSRDHSTAKVYLFRSEYFYEWNQMQLDGPYSTRSLFFDSIRKCSHRFTHNLVRRKHIKERRKRRKQR</sequence>
<reference evidence="1 2" key="1">
    <citation type="journal article" date="2018" name="Gigascience">
        <title>Genomes of trombidid mites reveal novel predicted allergens and laterally-transferred genes associated with secondary metabolism.</title>
        <authorList>
            <person name="Dong X."/>
            <person name="Chaisiri K."/>
            <person name="Xia D."/>
            <person name="Armstrong S.D."/>
            <person name="Fang Y."/>
            <person name="Donnelly M.J."/>
            <person name="Kadowaki T."/>
            <person name="McGarry J.W."/>
            <person name="Darby A.C."/>
            <person name="Makepeace B.L."/>
        </authorList>
    </citation>
    <scope>NUCLEOTIDE SEQUENCE [LARGE SCALE GENOMIC DNA]</scope>
    <source>
        <strain evidence="1">UoL-WK</strain>
    </source>
</reference>
<dbReference type="InterPro" id="IPR036375">
    <property type="entry name" value="Hemopexin-like_dom_sf"/>
</dbReference>
<proteinExistence type="predicted"/>
<dbReference type="SMART" id="SM00120">
    <property type="entry name" value="HX"/>
    <property type="match status" value="3"/>
</dbReference>
<accession>A0A443RC24</accession>
<keyword evidence="2" id="KW-1185">Reference proteome</keyword>
<dbReference type="SUPFAM" id="SSF50923">
    <property type="entry name" value="Hemopexin-like domain"/>
    <property type="match status" value="1"/>
</dbReference>
<gene>
    <name evidence="1" type="ORF">B4U79_18979</name>
</gene>
<dbReference type="Proteomes" id="UP000285301">
    <property type="component" value="Unassembled WGS sequence"/>
</dbReference>
<evidence type="ECO:0000313" key="1">
    <source>
        <dbReference type="EMBL" id="RWS12807.1"/>
    </source>
</evidence>
<organism evidence="1 2">
    <name type="scientific">Dinothrombium tinctorium</name>
    <dbReference type="NCBI Taxonomy" id="1965070"/>
    <lineage>
        <taxon>Eukaryota</taxon>
        <taxon>Metazoa</taxon>
        <taxon>Ecdysozoa</taxon>
        <taxon>Arthropoda</taxon>
        <taxon>Chelicerata</taxon>
        <taxon>Arachnida</taxon>
        <taxon>Acari</taxon>
        <taxon>Acariformes</taxon>
        <taxon>Trombidiformes</taxon>
        <taxon>Prostigmata</taxon>
        <taxon>Anystina</taxon>
        <taxon>Parasitengona</taxon>
        <taxon>Trombidioidea</taxon>
        <taxon>Trombidiidae</taxon>
        <taxon>Dinothrombium</taxon>
    </lineage>
</organism>
<protein>
    <submittedName>
        <fullName evidence="1">Uncharacterized protein</fullName>
    </submittedName>
</protein>
<evidence type="ECO:0000313" key="2">
    <source>
        <dbReference type="Proteomes" id="UP000285301"/>
    </source>
</evidence>
<dbReference type="EMBL" id="NCKU01001202">
    <property type="protein sequence ID" value="RWS12807.1"/>
    <property type="molecule type" value="Genomic_DNA"/>
</dbReference>
<comment type="caution">
    <text evidence="1">The sequence shown here is derived from an EMBL/GenBank/DDBJ whole genome shotgun (WGS) entry which is preliminary data.</text>
</comment>
<dbReference type="InterPro" id="IPR018487">
    <property type="entry name" value="Hemopexin-like_repeat"/>
</dbReference>